<dbReference type="Pfam" id="PF13855">
    <property type="entry name" value="LRR_8"/>
    <property type="match status" value="3"/>
</dbReference>
<dbReference type="PRINTS" id="PR00364">
    <property type="entry name" value="DISEASERSIST"/>
</dbReference>
<comment type="caution">
    <text evidence="4">The sequence shown here is derived from an EMBL/GenBank/DDBJ whole genome shotgun (WGS) entry which is preliminary data.</text>
</comment>
<keyword evidence="2" id="KW-0677">Repeat</keyword>
<dbReference type="Proteomes" id="UP001141806">
    <property type="component" value="Unassembled WGS sequence"/>
</dbReference>
<dbReference type="SMART" id="SM00369">
    <property type="entry name" value="LRR_TYP"/>
    <property type="match status" value="6"/>
</dbReference>
<gene>
    <name evidence="4" type="ORF">NE237_020231</name>
</gene>
<name>A0A9Q0H5L0_9MAGN</name>
<evidence type="ECO:0000256" key="3">
    <source>
        <dbReference type="ARBA" id="ARBA00022821"/>
    </source>
</evidence>
<dbReference type="GO" id="GO:0005737">
    <property type="term" value="C:cytoplasm"/>
    <property type="evidence" value="ECO:0007669"/>
    <property type="project" value="TreeGrafter"/>
</dbReference>
<dbReference type="SUPFAM" id="SSF52540">
    <property type="entry name" value="P-loop containing nucleoside triphosphate hydrolases"/>
    <property type="match status" value="1"/>
</dbReference>
<dbReference type="InterPro" id="IPR003591">
    <property type="entry name" value="Leu-rich_rpt_typical-subtyp"/>
</dbReference>
<evidence type="ECO:0008006" key="6">
    <source>
        <dbReference type="Google" id="ProtNLM"/>
    </source>
</evidence>
<keyword evidence="1" id="KW-0433">Leucine-rich repeat</keyword>
<dbReference type="InterPro" id="IPR032675">
    <property type="entry name" value="LRR_dom_sf"/>
</dbReference>
<accession>A0A9Q0H5L0</accession>
<dbReference type="AlphaFoldDB" id="A0A9Q0H5L0"/>
<dbReference type="SUPFAM" id="SSF52058">
    <property type="entry name" value="L domain-like"/>
    <property type="match status" value="2"/>
</dbReference>
<dbReference type="Gene3D" id="3.40.50.300">
    <property type="entry name" value="P-loop containing nucleotide triphosphate hydrolases"/>
    <property type="match status" value="1"/>
</dbReference>
<dbReference type="InterPro" id="IPR036388">
    <property type="entry name" value="WH-like_DNA-bd_sf"/>
</dbReference>
<protein>
    <recommendedName>
        <fullName evidence="6">NB-ARC domain-containing protein</fullName>
    </recommendedName>
</protein>
<dbReference type="PANTHER" id="PTHR48051:SF1">
    <property type="entry name" value="RAS SUPPRESSOR PROTEIN 1"/>
    <property type="match status" value="1"/>
</dbReference>
<dbReference type="OrthoDB" id="28057at2759"/>
<reference evidence="4" key="1">
    <citation type="journal article" date="2023" name="Plant J.">
        <title>The genome of the king protea, Protea cynaroides.</title>
        <authorList>
            <person name="Chang J."/>
            <person name="Duong T.A."/>
            <person name="Schoeman C."/>
            <person name="Ma X."/>
            <person name="Roodt D."/>
            <person name="Barker N."/>
            <person name="Li Z."/>
            <person name="Van de Peer Y."/>
            <person name="Mizrachi E."/>
        </authorList>
    </citation>
    <scope>NUCLEOTIDE SEQUENCE</scope>
    <source>
        <tissue evidence="4">Young leaves</tissue>
    </source>
</reference>
<dbReference type="InterPro" id="IPR050216">
    <property type="entry name" value="LRR_domain-containing"/>
</dbReference>
<evidence type="ECO:0000256" key="1">
    <source>
        <dbReference type="ARBA" id="ARBA00022614"/>
    </source>
</evidence>
<dbReference type="Gene3D" id="3.80.10.10">
    <property type="entry name" value="Ribonuclease Inhibitor"/>
    <property type="match status" value="3"/>
</dbReference>
<dbReference type="Gene3D" id="1.10.10.10">
    <property type="entry name" value="Winged helix-like DNA-binding domain superfamily/Winged helix DNA-binding domain"/>
    <property type="match status" value="1"/>
</dbReference>
<dbReference type="InterPro" id="IPR001611">
    <property type="entry name" value="Leu-rich_rpt"/>
</dbReference>
<evidence type="ECO:0000256" key="2">
    <source>
        <dbReference type="ARBA" id="ARBA00022737"/>
    </source>
</evidence>
<dbReference type="InterPro" id="IPR027417">
    <property type="entry name" value="P-loop_NTPase"/>
</dbReference>
<evidence type="ECO:0000313" key="4">
    <source>
        <dbReference type="EMBL" id="KAJ4960321.1"/>
    </source>
</evidence>
<evidence type="ECO:0000313" key="5">
    <source>
        <dbReference type="Proteomes" id="UP001141806"/>
    </source>
</evidence>
<proteinExistence type="predicted"/>
<keyword evidence="3" id="KW-0611">Plant defense</keyword>
<dbReference type="PROSITE" id="PS51450">
    <property type="entry name" value="LRR"/>
    <property type="match status" value="1"/>
</dbReference>
<dbReference type="PANTHER" id="PTHR48051">
    <property type="match status" value="1"/>
</dbReference>
<sequence length="1011" mass="115131">MNRNLGLSINRATLDKENIQQVIEWLLDGSVYFIVLKGDLRKVRTWTSGPLQDCIAKCMRISCYQVLWINVSGCNVREMQLQILEQLKVIPGIESYQEEESVARLRQKICTSLDHKCFLLILDDIQSPHQFPLHDVFGYPPGSVYKVLYLAEQWIFPVSMSASYIRFLDLDYLFIDCKDLPQVPIVPSQEVPTPIKKACFQGLKQNKKKIMEHNGMSFDEAWDLFLQNSREAVDSLDIRPLAEAVVLQCLGNTSEICWAAGALRNRRGYTIQILTAALEKAREPGLRLNMFNILDELCYKMLPSKAIKDCFLYCKLYPENHEFNVKELITSWIMEGFLEGFNCLEEAYEGGHHVLEQLIDHHLLDKRGGHHVKLPLFIRRDLNHLQTNKGYITRDKSFRIFTRAGLRLTICHLWNKASLQKICLMDENFQIRYPNIPESHEPSTLLLYGNRRSQSPVEFSNEFFRKFKSLQVLALVQMGVGSLPLFLCNLPELRVLVLKKFCSLKKLNHMHWFPNLTVLSLSGASALKEIPDDFLLSMTCLQVLDLSETQIERLPSSLSQIFSLRNLILRGCSRLTLLPQLMYLTALEVLDLSGATILREIHKNFGSKNSLHLLDFSRTLIQQLPAMYNLSCIRYLLLKGCPNLEVLPALDKLHNLKVLDLSGATNFKGFINVDFGPMDHLQKLDLSGTQVAWLPFLAKCANLHKLLLRGCPKLEILLHLEALTTLEVLDLSGSIAFKEFQLGSFGQKNNLRVLDLRGTQVVNLPILSECRNLHQLLLGGCSKLEKLPDLKALTRLEVLDLSGTKNLRGFQDETFGQMDDLQILNLSATKIENLQKLEALTKLEVLDLSETQIVRVPSLIKSSGIRQLLLQGCSRLVALPPVEGLRTLEVFDISGATALTEIPNDYFEGMDQLKILNLSELLISQLPSSISNLRNLNQLLLRGCSNLEMLPCLEALRGLEVLDLLGTRIKRFPIGFMKSAHLKRLYILNLMRQHGLDNEDVMQVLKDLKWI</sequence>
<dbReference type="GO" id="GO:0006952">
    <property type="term" value="P:defense response"/>
    <property type="evidence" value="ECO:0007669"/>
    <property type="project" value="UniProtKB-KW"/>
</dbReference>
<dbReference type="EMBL" id="JAMYWD010000009">
    <property type="protein sequence ID" value="KAJ4960321.1"/>
    <property type="molecule type" value="Genomic_DNA"/>
</dbReference>
<keyword evidence="5" id="KW-1185">Reference proteome</keyword>
<organism evidence="4 5">
    <name type="scientific">Protea cynaroides</name>
    <dbReference type="NCBI Taxonomy" id="273540"/>
    <lineage>
        <taxon>Eukaryota</taxon>
        <taxon>Viridiplantae</taxon>
        <taxon>Streptophyta</taxon>
        <taxon>Embryophyta</taxon>
        <taxon>Tracheophyta</taxon>
        <taxon>Spermatophyta</taxon>
        <taxon>Magnoliopsida</taxon>
        <taxon>Proteales</taxon>
        <taxon>Proteaceae</taxon>
        <taxon>Protea</taxon>
    </lineage>
</organism>